<evidence type="ECO:0000256" key="6">
    <source>
        <dbReference type="ARBA" id="ARBA00022777"/>
    </source>
</evidence>
<protein>
    <recommendedName>
        <fullName evidence="2">histidine kinase</fullName>
        <ecNumber evidence="2">2.7.13.3</ecNumber>
    </recommendedName>
</protein>
<dbReference type="InterPro" id="IPR000014">
    <property type="entry name" value="PAS"/>
</dbReference>
<evidence type="ECO:0000256" key="2">
    <source>
        <dbReference type="ARBA" id="ARBA00012438"/>
    </source>
</evidence>
<keyword evidence="4" id="KW-0808">Transferase</keyword>
<dbReference type="InterPro" id="IPR005467">
    <property type="entry name" value="His_kinase_dom"/>
</dbReference>
<dbReference type="SUPFAM" id="SSF55785">
    <property type="entry name" value="PYP-like sensor domain (PAS domain)"/>
    <property type="match status" value="1"/>
</dbReference>
<dbReference type="InterPro" id="IPR036890">
    <property type="entry name" value="HATPase_C_sf"/>
</dbReference>
<dbReference type="EC" id="2.7.13.3" evidence="2"/>
<evidence type="ECO:0000256" key="3">
    <source>
        <dbReference type="ARBA" id="ARBA00022553"/>
    </source>
</evidence>
<evidence type="ECO:0000256" key="1">
    <source>
        <dbReference type="ARBA" id="ARBA00000085"/>
    </source>
</evidence>
<keyword evidence="6 10" id="KW-0418">Kinase</keyword>
<accession>A0A3A5K1R6</accession>
<dbReference type="PANTHER" id="PTHR41523">
    <property type="entry name" value="TWO-COMPONENT SYSTEM SENSOR PROTEIN"/>
    <property type="match status" value="1"/>
</dbReference>
<keyword evidence="3" id="KW-0597">Phosphoprotein</keyword>
<dbReference type="PANTHER" id="PTHR41523:SF8">
    <property type="entry name" value="ETHYLENE RESPONSE SENSOR PROTEIN"/>
    <property type="match status" value="1"/>
</dbReference>
<dbReference type="OrthoDB" id="7297573at2"/>
<evidence type="ECO:0000256" key="4">
    <source>
        <dbReference type="ARBA" id="ARBA00022679"/>
    </source>
</evidence>
<dbReference type="EMBL" id="QZWZ01000044">
    <property type="protein sequence ID" value="RJT29277.1"/>
    <property type="molecule type" value="Genomic_DNA"/>
</dbReference>
<evidence type="ECO:0000313" key="11">
    <source>
        <dbReference type="Proteomes" id="UP000272706"/>
    </source>
</evidence>
<dbReference type="InterPro" id="IPR013656">
    <property type="entry name" value="PAS_4"/>
</dbReference>
<evidence type="ECO:0000313" key="10">
    <source>
        <dbReference type="EMBL" id="RJT29277.1"/>
    </source>
</evidence>
<dbReference type="InterPro" id="IPR035965">
    <property type="entry name" value="PAS-like_dom_sf"/>
</dbReference>
<dbReference type="Pfam" id="PF07568">
    <property type="entry name" value="HisKA_2"/>
    <property type="match status" value="1"/>
</dbReference>
<proteinExistence type="predicted"/>
<feature type="domain" description="Histidine kinase" evidence="9">
    <location>
        <begin position="156"/>
        <end position="349"/>
    </location>
</feature>
<dbReference type="PROSITE" id="PS50109">
    <property type="entry name" value="HIS_KIN"/>
    <property type="match status" value="1"/>
</dbReference>
<reference evidence="10 11" key="1">
    <citation type="submission" date="2018-09" db="EMBL/GenBank/DDBJ databases">
        <title>Mesorhizobium carmichaelinearum sp. nov. isolated from Carmichaelinea spp. root nodules in New Zealand.</title>
        <authorList>
            <person name="De Meyer S.E."/>
        </authorList>
    </citation>
    <scope>NUCLEOTIDE SEQUENCE [LARGE SCALE GENOMIC DNA]</scope>
    <source>
        <strain evidence="10 11">ICMP19557</strain>
    </source>
</reference>
<dbReference type="CDD" id="cd00130">
    <property type="entry name" value="PAS"/>
    <property type="match status" value="1"/>
</dbReference>
<dbReference type="Pfam" id="PF08448">
    <property type="entry name" value="PAS_4"/>
    <property type="match status" value="1"/>
</dbReference>
<dbReference type="RefSeq" id="WP_120018271.1">
    <property type="nucleotide sequence ID" value="NZ_QZWZ01000044.1"/>
</dbReference>
<comment type="catalytic activity">
    <reaction evidence="1">
        <text>ATP + protein L-histidine = ADP + protein N-phospho-L-histidine.</text>
        <dbReference type="EC" id="2.7.13.3"/>
    </reaction>
</comment>
<gene>
    <name evidence="10" type="ORF">D3227_32510</name>
</gene>
<dbReference type="SMART" id="SM00387">
    <property type="entry name" value="HATPase_c"/>
    <property type="match status" value="1"/>
</dbReference>
<keyword evidence="8" id="KW-0175">Coiled coil</keyword>
<organism evidence="10 11">
    <name type="scientific">Mesorhizobium waimense</name>
    <dbReference type="NCBI Taxonomy" id="1300307"/>
    <lineage>
        <taxon>Bacteria</taxon>
        <taxon>Pseudomonadati</taxon>
        <taxon>Pseudomonadota</taxon>
        <taxon>Alphaproteobacteria</taxon>
        <taxon>Hyphomicrobiales</taxon>
        <taxon>Phyllobacteriaceae</taxon>
        <taxon>Mesorhizobium</taxon>
    </lineage>
</organism>
<feature type="coiled-coil region" evidence="8">
    <location>
        <begin position="129"/>
        <end position="156"/>
    </location>
</feature>
<evidence type="ECO:0000256" key="5">
    <source>
        <dbReference type="ARBA" id="ARBA00022741"/>
    </source>
</evidence>
<evidence type="ECO:0000259" key="9">
    <source>
        <dbReference type="PROSITE" id="PS50109"/>
    </source>
</evidence>
<keyword evidence="5" id="KW-0547">Nucleotide-binding</keyword>
<dbReference type="InterPro" id="IPR003594">
    <property type="entry name" value="HATPase_dom"/>
</dbReference>
<keyword evidence="11" id="KW-1185">Reference proteome</keyword>
<evidence type="ECO:0000256" key="7">
    <source>
        <dbReference type="ARBA" id="ARBA00022840"/>
    </source>
</evidence>
<keyword evidence="7" id="KW-0067">ATP-binding</keyword>
<comment type="caution">
    <text evidence="10">The sequence shown here is derived from an EMBL/GenBank/DDBJ whole genome shotgun (WGS) entry which is preliminary data.</text>
</comment>
<dbReference type="SUPFAM" id="SSF55874">
    <property type="entry name" value="ATPase domain of HSP90 chaperone/DNA topoisomerase II/histidine kinase"/>
    <property type="match status" value="1"/>
</dbReference>
<dbReference type="Proteomes" id="UP000272706">
    <property type="component" value="Unassembled WGS sequence"/>
</dbReference>
<dbReference type="Gene3D" id="3.30.565.10">
    <property type="entry name" value="Histidine kinase-like ATPase, C-terminal domain"/>
    <property type="match status" value="1"/>
</dbReference>
<dbReference type="AlphaFoldDB" id="A0A3A5K1R6"/>
<dbReference type="InterPro" id="IPR011495">
    <property type="entry name" value="Sig_transdc_His_kin_sub2_dim/P"/>
</dbReference>
<name>A0A3A5K1R6_9HYPH</name>
<dbReference type="Pfam" id="PF02518">
    <property type="entry name" value="HATPase_c"/>
    <property type="match status" value="1"/>
</dbReference>
<evidence type="ECO:0000256" key="8">
    <source>
        <dbReference type="SAM" id="Coils"/>
    </source>
</evidence>
<dbReference type="GO" id="GO:0004673">
    <property type="term" value="F:protein histidine kinase activity"/>
    <property type="evidence" value="ECO:0007669"/>
    <property type="project" value="UniProtKB-EC"/>
</dbReference>
<dbReference type="Gene3D" id="3.30.450.20">
    <property type="entry name" value="PAS domain"/>
    <property type="match status" value="1"/>
</dbReference>
<dbReference type="GO" id="GO:0005524">
    <property type="term" value="F:ATP binding"/>
    <property type="evidence" value="ECO:0007669"/>
    <property type="project" value="UniProtKB-KW"/>
</dbReference>
<sequence length="356" mass="39251">MFHPIANIEDAQTLAQAIVNTIVEPFLVLDEQFRVLAASRSFYETFKVDPEQTHGSLLYALGDGQWDIPALRLLLETIILEKTAMDGFEVEHDFPNIGQRTMLLNARKVLYDHSSATTILLAFNDITARRSIEKEKEELLSRTEDLLRQKDVLLREMEHRVANSLQIIASILLLKARSVTSEETRQHLKEAHQRVLSVAEVQRHLHTSAGLEEIEVVSYLSKLCSSLASSMVGEDQPIKVNVTAQAGRIDSQKAVSLGLIVTELVLNAIKYAFPLEKAKALIQVTYETDGSDWKLTVSDNGAGKAAGEPPSVGLGTAIVEALVKQLEAKIEVISDTDGTSVSVTRATFISRIPRAA</sequence>